<accession>A0ABD3IKX9</accession>
<protein>
    <submittedName>
        <fullName evidence="3">Uncharacterized protein</fullName>
    </submittedName>
</protein>
<feature type="signal peptide" evidence="2">
    <location>
        <begin position="1"/>
        <end position="16"/>
    </location>
</feature>
<keyword evidence="4" id="KW-1185">Reference proteome</keyword>
<sequence length="109" mass="12469">MFLRFLCWLDARIVMANMYVVNCCPGFGQHPWIAEGPESEWSEDGSKQVDDGGSSSGSYWLENAEEICTEDLPRLGLVQITQEFHSDPSEWIFADEHWPSHKTEFSHST</sequence>
<dbReference type="EMBL" id="JBJQOH010000001">
    <property type="protein sequence ID" value="KAL3702169.1"/>
    <property type="molecule type" value="Genomic_DNA"/>
</dbReference>
<dbReference type="Proteomes" id="UP001633002">
    <property type="component" value="Unassembled WGS sequence"/>
</dbReference>
<name>A0ABD3IKX9_9MARC</name>
<proteinExistence type="predicted"/>
<feature type="region of interest" description="Disordered" evidence="1">
    <location>
        <begin position="35"/>
        <end position="55"/>
    </location>
</feature>
<dbReference type="AlphaFoldDB" id="A0ABD3IKX9"/>
<evidence type="ECO:0000256" key="1">
    <source>
        <dbReference type="SAM" id="MobiDB-lite"/>
    </source>
</evidence>
<comment type="caution">
    <text evidence="3">The sequence shown here is derived from an EMBL/GenBank/DDBJ whole genome shotgun (WGS) entry which is preliminary data.</text>
</comment>
<feature type="chain" id="PRO_5044892727" evidence="2">
    <location>
        <begin position="17"/>
        <end position="109"/>
    </location>
</feature>
<gene>
    <name evidence="3" type="ORF">R1sor_020191</name>
</gene>
<evidence type="ECO:0000256" key="2">
    <source>
        <dbReference type="SAM" id="SignalP"/>
    </source>
</evidence>
<organism evidence="3 4">
    <name type="scientific">Riccia sorocarpa</name>
    <dbReference type="NCBI Taxonomy" id="122646"/>
    <lineage>
        <taxon>Eukaryota</taxon>
        <taxon>Viridiplantae</taxon>
        <taxon>Streptophyta</taxon>
        <taxon>Embryophyta</taxon>
        <taxon>Marchantiophyta</taxon>
        <taxon>Marchantiopsida</taxon>
        <taxon>Marchantiidae</taxon>
        <taxon>Marchantiales</taxon>
        <taxon>Ricciaceae</taxon>
        <taxon>Riccia</taxon>
    </lineage>
</organism>
<reference evidence="3 4" key="1">
    <citation type="submission" date="2024-09" db="EMBL/GenBank/DDBJ databases">
        <title>Chromosome-scale assembly of Riccia sorocarpa.</title>
        <authorList>
            <person name="Paukszto L."/>
        </authorList>
    </citation>
    <scope>NUCLEOTIDE SEQUENCE [LARGE SCALE GENOMIC DNA]</scope>
    <source>
        <strain evidence="3">LP-2024</strain>
        <tissue evidence="3">Aerial parts of the thallus</tissue>
    </source>
</reference>
<evidence type="ECO:0000313" key="3">
    <source>
        <dbReference type="EMBL" id="KAL3702169.1"/>
    </source>
</evidence>
<evidence type="ECO:0000313" key="4">
    <source>
        <dbReference type="Proteomes" id="UP001633002"/>
    </source>
</evidence>
<keyword evidence="2" id="KW-0732">Signal</keyword>